<keyword evidence="1" id="KW-0472">Membrane</keyword>
<keyword evidence="1" id="KW-1133">Transmembrane helix</keyword>
<feature type="transmembrane region" description="Helical" evidence="1">
    <location>
        <begin position="128"/>
        <end position="150"/>
    </location>
</feature>
<evidence type="ECO:0000313" key="3">
    <source>
        <dbReference type="Proteomes" id="UP000295075"/>
    </source>
</evidence>
<accession>A0A4R4Q8R3</accession>
<evidence type="ECO:0000313" key="2">
    <source>
        <dbReference type="EMBL" id="TDC31706.1"/>
    </source>
</evidence>
<sequence length="166" mass="17823">MTASRRSKPLTPVGRVLIWFMIVFLALVGLLVGGFAINAGLDGRSALANGPFGTFAPTDRGCGKYDCTWIGDFVSHDGTITRTGTKLLDGVDVSRTEPMPAEIADVGLRDDAGGSVAYTKDHSWGTSLVGGVLFLVLAGLTMPVLLIRMVRRHQRQTQPRDSNLYS</sequence>
<gene>
    <name evidence="2" type="ORF">E1261_10135</name>
</gene>
<evidence type="ECO:0000256" key="1">
    <source>
        <dbReference type="SAM" id="Phobius"/>
    </source>
</evidence>
<proteinExistence type="predicted"/>
<dbReference type="Proteomes" id="UP000295075">
    <property type="component" value="Unassembled WGS sequence"/>
</dbReference>
<organism evidence="2 3">
    <name type="scientific">Kribbella albertanoniae</name>
    <dbReference type="NCBI Taxonomy" id="1266829"/>
    <lineage>
        <taxon>Bacteria</taxon>
        <taxon>Bacillati</taxon>
        <taxon>Actinomycetota</taxon>
        <taxon>Actinomycetes</taxon>
        <taxon>Propionibacteriales</taxon>
        <taxon>Kribbellaceae</taxon>
        <taxon>Kribbella</taxon>
    </lineage>
</organism>
<protein>
    <recommendedName>
        <fullName evidence="4">DUF3592 domain-containing protein</fullName>
    </recommendedName>
</protein>
<name>A0A4R4Q8R3_9ACTN</name>
<comment type="caution">
    <text evidence="2">The sequence shown here is derived from an EMBL/GenBank/DDBJ whole genome shotgun (WGS) entry which is preliminary data.</text>
</comment>
<keyword evidence="1" id="KW-0812">Transmembrane</keyword>
<dbReference type="AlphaFoldDB" id="A0A4R4Q8R3"/>
<reference evidence="2 3" key="1">
    <citation type="submission" date="2019-03" db="EMBL/GenBank/DDBJ databases">
        <title>Draft genome sequences of novel Actinobacteria.</title>
        <authorList>
            <person name="Sahin N."/>
            <person name="Ay H."/>
            <person name="Saygin H."/>
        </authorList>
    </citation>
    <scope>NUCLEOTIDE SEQUENCE [LARGE SCALE GENOMIC DNA]</scope>
    <source>
        <strain evidence="2 3">JCM 30547</strain>
    </source>
</reference>
<feature type="transmembrane region" description="Helical" evidence="1">
    <location>
        <begin position="16"/>
        <end position="37"/>
    </location>
</feature>
<dbReference type="EMBL" id="SMKA01000030">
    <property type="protein sequence ID" value="TDC31706.1"/>
    <property type="molecule type" value="Genomic_DNA"/>
</dbReference>
<keyword evidence="3" id="KW-1185">Reference proteome</keyword>
<dbReference type="OrthoDB" id="3482942at2"/>
<evidence type="ECO:0008006" key="4">
    <source>
        <dbReference type="Google" id="ProtNLM"/>
    </source>
</evidence>